<evidence type="ECO:0000256" key="7">
    <source>
        <dbReference type="ARBA" id="ARBA00022832"/>
    </source>
</evidence>
<dbReference type="GO" id="GO:0004315">
    <property type="term" value="F:3-oxoacyl-[acyl-carrier-protein] synthase activity"/>
    <property type="evidence" value="ECO:0007669"/>
    <property type="project" value="UniProtKB-UniRule"/>
</dbReference>
<evidence type="ECO:0000256" key="11">
    <source>
        <dbReference type="PIRNR" id="PIRNR000447"/>
    </source>
</evidence>
<evidence type="ECO:0000256" key="1">
    <source>
        <dbReference type="ARBA" id="ARBA00005194"/>
    </source>
</evidence>
<sequence>MEAGNIRTLQKVAVTGIGMVSPLGLNLSESWEGLVQGSSGIGQISRFDTKGQSVTIAGEVKGFSAADYLSRKEARRTPLFMAYALAASRMAVEDAAMPEGWTRDARAGVYAGCGIGGLEVMDENFRILAERGPGRVSPFLIPHFIGNMAGGMVAMHLGLKGPNLTYATACAAGAHAVGEAFRRIRDGYADVMLAGGSEAVISPVCLAGFSAMKALSTRNDAPESACRPFDRDRDGFVVGEGACFLVLENLEKAEARGARIYACIEGYGAGCDAYHITAPEPEGQGMAACMEAALKDAGLAPERIGWVNAHGTGTPLNDVCETRAIRQVFGIHGDRLSISAVKSMTGHLLGAAGAFAAGVSAMALFHGVLPPTRNLENPDPECDLDYIPNLARKQAVAAALTNAFGFGGTNACLCMVSGSGSERGNP</sequence>
<feature type="domain" description="Ketosynthase family 3 (KS3)" evidence="14">
    <location>
        <begin position="9"/>
        <end position="417"/>
    </location>
</feature>
<evidence type="ECO:0000256" key="5">
    <source>
        <dbReference type="ARBA" id="ARBA00022516"/>
    </source>
</evidence>
<keyword evidence="16" id="KW-1185">Reference proteome</keyword>
<keyword evidence="5 11" id="KW-0444">Lipid biosynthesis</keyword>
<evidence type="ECO:0000256" key="6">
    <source>
        <dbReference type="ARBA" id="ARBA00022679"/>
    </source>
</evidence>
<evidence type="ECO:0000256" key="2">
    <source>
        <dbReference type="ARBA" id="ARBA00008467"/>
    </source>
</evidence>
<evidence type="ECO:0000256" key="3">
    <source>
        <dbReference type="ARBA" id="ARBA00012356"/>
    </source>
</evidence>
<gene>
    <name evidence="15" type="ORF">LZ24_00398</name>
</gene>
<comment type="function">
    <text evidence="11">Involved in the type II fatty acid elongation cycle. Catalyzes the elongation of a wide range of acyl-ACP by the addition of two carbons from malonyl-ACP to an acyl acceptor. Can efficiently catalyze the conversion of palmitoleoyl-ACP (cis-hexadec-9-enoyl-ACP) to cis-vaccenoyl-ACP (cis-octadec-11-enoyl-ACP), an essential step in the thermal regulation of fatty acid composition.</text>
</comment>
<comment type="pathway">
    <text evidence="1 11">Lipid metabolism; fatty acid biosynthesis.</text>
</comment>
<dbReference type="UniPathway" id="UPA00094"/>
<dbReference type="FunFam" id="3.40.47.10:FF:000029">
    <property type="entry name" value="3-oxoacyl-[acyl-carrier-protein] synthase 1"/>
    <property type="match status" value="1"/>
</dbReference>
<keyword evidence="8" id="KW-0443">Lipid metabolism</keyword>
<reference evidence="15 16" key="1">
    <citation type="submission" date="2019-07" db="EMBL/GenBank/DDBJ databases">
        <title>Genome sequencing of 100 strains of the haloalkaliphilic chemolithoautotrophic sulfur-oxidizing bacterium Thioalkalivibrio.</title>
        <authorList>
            <person name="Muyzer G."/>
        </authorList>
    </citation>
    <scope>NUCLEOTIDE SEQUENCE [LARGE SCALE GENOMIC DNA]</scope>
    <source>
        <strain evidence="15 16">ASO4-4</strain>
    </source>
</reference>
<dbReference type="NCBIfam" id="NF005589">
    <property type="entry name" value="PRK07314.1"/>
    <property type="match status" value="1"/>
</dbReference>
<dbReference type="OrthoDB" id="9816204at2"/>
<dbReference type="InterPro" id="IPR000794">
    <property type="entry name" value="Beta-ketoacyl_synthase"/>
</dbReference>
<dbReference type="RefSeq" id="WP_144681794.1">
    <property type="nucleotide sequence ID" value="NZ_VLLC01000002.1"/>
</dbReference>
<keyword evidence="10 11" id="KW-0012">Acyltransferase</keyword>
<dbReference type="CDD" id="cd00834">
    <property type="entry name" value="KAS_I_II"/>
    <property type="match status" value="1"/>
</dbReference>
<dbReference type="PROSITE" id="PS52004">
    <property type="entry name" value="KS3_2"/>
    <property type="match status" value="1"/>
</dbReference>
<evidence type="ECO:0000256" key="12">
    <source>
        <dbReference type="PIRSR" id="PIRSR000447-1"/>
    </source>
</evidence>
<dbReference type="Pfam" id="PF00109">
    <property type="entry name" value="ketoacyl-synt"/>
    <property type="match status" value="1"/>
</dbReference>
<dbReference type="Proteomes" id="UP000318307">
    <property type="component" value="Unassembled WGS sequence"/>
</dbReference>
<comment type="catalytic activity">
    <reaction evidence="11">
        <text>(9Z)-hexadecenoyl-[ACP] + malonyl-[ACP] + H(+) = 3-oxo-(11Z)-octadecenoyl-[ACP] + holo-[ACP] + CO2</text>
        <dbReference type="Rhea" id="RHEA:55040"/>
        <dbReference type="Rhea" id="RHEA-COMP:9623"/>
        <dbReference type="Rhea" id="RHEA-COMP:9685"/>
        <dbReference type="Rhea" id="RHEA-COMP:10800"/>
        <dbReference type="Rhea" id="RHEA-COMP:14074"/>
        <dbReference type="ChEBI" id="CHEBI:15378"/>
        <dbReference type="ChEBI" id="CHEBI:16526"/>
        <dbReference type="ChEBI" id="CHEBI:64479"/>
        <dbReference type="ChEBI" id="CHEBI:78449"/>
        <dbReference type="ChEBI" id="CHEBI:83989"/>
        <dbReference type="ChEBI" id="CHEBI:138538"/>
        <dbReference type="EC" id="2.3.1.179"/>
    </reaction>
</comment>
<dbReference type="Pfam" id="PF02801">
    <property type="entry name" value="Ketoacyl-synt_C"/>
    <property type="match status" value="1"/>
</dbReference>
<dbReference type="InterPro" id="IPR017568">
    <property type="entry name" value="3-oxoacyl-ACP_synth-2"/>
</dbReference>
<dbReference type="PIRSF" id="PIRSF000447">
    <property type="entry name" value="KAS_II"/>
    <property type="match status" value="1"/>
</dbReference>
<dbReference type="InterPro" id="IPR014030">
    <property type="entry name" value="Ketoacyl_synth_N"/>
</dbReference>
<protein>
    <recommendedName>
        <fullName evidence="4 11">3-oxoacyl-[acyl-carrier-protein] synthase 2</fullName>
        <ecNumber evidence="3 11">2.3.1.179</ecNumber>
    </recommendedName>
</protein>
<evidence type="ECO:0000256" key="13">
    <source>
        <dbReference type="RuleBase" id="RU003694"/>
    </source>
</evidence>
<evidence type="ECO:0000313" key="15">
    <source>
        <dbReference type="EMBL" id="TWI76776.1"/>
    </source>
</evidence>
<feature type="active site" description="For beta-ketoacyl synthase activity" evidence="12">
    <location>
        <position position="170"/>
    </location>
</feature>
<dbReference type="InterPro" id="IPR014031">
    <property type="entry name" value="Ketoacyl_synth_C"/>
</dbReference>
<dbReference type="Gene3D" id="3.40.47.10">
    <property type="match status" value="1"/>
</dbReference>
<comment type="catalytic activity">
    <reaction evidence="11">
        <text>a fatty acyl-[ACP] + malonyl-[ACP] + H(+) = a 3-oxoacyl-[ACP] + holo-[ACP] + CO2</text>
        <dbReference type="Rhea" id="RHEA:22836"/>
        <dbReference type="Rhea" id="RHEA-COMP:9623"/>
        <dbReference type="Rhea" id="RHEA-COMP:9685"/>
        <dbReference type="Rhea" id="RHEA-COMP:9916"/>
        <dbReference type="Rhea" id="RHEA-COMP:14125"/>
        <dbReference type="ChEBI" id="CHEBI:15378"/>
        <dbReference type="ChEBI" id="CHEBI:16526"/>
        <dbReference type="ChEBI" id="CHEBI:64479"/>
        <dbReference type="ChEBI" id="CHEBI:78449"/>
        <dbReference type="ChEBI" id="CHEBI:78776"/>
        <dbReference type="ChEBI" id="CHEBI:138651"/>
    </reaction>
</comment>
<dbReference type="PANTHER" id="PTHR11712:SF336">
    <property type="entry name" value="3-OXOACYL-[ACYL-CARRIER-PROTEIN] SYNTHASE, MITOCHONDRIAL"/>
    <property type="match status" value="1"/>
</dbReference>
<dbReference type="GO" id="GO:0030497">
    <property type="term" value="P:fatty acid elongation"/>
    <property type="evidence" value="ECO:0007669"/>
    <property type="project" value="UniProtKB-ARBA"/>
</dbReference>
<evidence type="ECO:0000256" key="8">
    <source>
        <dbReference type="ARBA" id="ARBA00023098"/>
    </source>
</evidence>
<evidence type="ECO:0000259" key="14">
    <source>
        <dbReference type="PROSITE" id="PS52004"/>
    </source>
</evidence>
<proteinExistence type="inferred from homology"/>
<evidence type="ECO:0000256" key="4">
    <source>
        <dbReference type="ARBA" id="ARBA00014657"/>
    </source>
</evidence>
<dbReference type="GO" id="GO:0005829">
    <property type="term" value="C:cytosol"/>
    <property type="evidence" value="ECO:0007669"/>
    <property type="project" value="TreeGrafter"/>
</dbReference>
<dbReference type="NCBIfam" id="TIGR03150">
    <property type="entry name" value="fabF"/>
    <property type="match status" value="1"/>
</dbReference>
<dbReference type="EMBL" id="VLLC01000002">
    <property type="protein sequence ID" value="TWI76776.1"/>
    <property type="molecule type" value="Genomic_DNA"/>
</dbReference>
<dbReference type="SUPFAM" id="SSF53901">
    <property type="entry name" value="Thiolase-like"/>
    <property type="match status" value="2"/>
</dbReference>
<dbReference type="SMART" id="SM00825">
    <property type="entry name" value="PKS_KS"/>
    <property type="match status" value="1"/>
</dbReference>
<dbReference type="InterPro" id="IPR020841">
    <property type="entry name" value="PKS_Beta-ketoAc_synthase_dom"/>
</dbReference>
<evidence type="ECO:0000313" key="16">
    <source>
        <dbReference type="Proteomes" id="UP000318307"/>
    </source>
</evidence>
<keyword evidence="9 11" id="KW-0275">Fatty acid biosynthesis</keyword>
<comment type="caution">
    <text evidence="15">The sequence shown here is derived from an EMBL/GenBank/DDBJ whole genome shotgun (WGS) entry which is preliminary data.</text>
</comment>
<dbReference type="InterPro" id="IPR016039">
    <property type="entry name" value="Thiolase-like"/>
</dbReference>
<dbReference type="AlphaFoldDB" id="A0A562S8M2"/>
<keyword evidence="6 11" id="KW-0808">Transferase</keyword>
<organism evidence="15 16">
    <name type="scientific">Desulfobotulus alkaliphilus</name>
    <dbReference type="NCBI Taxonomy" id="622671"/>
    <lineage>
        <taxon>Bacteria</taxon>
        <taxon>Pseudomonadati</taxon>
        <taxon>Thermodesulfobacteriota</taxon>
        <taxon>Desulfobacteria</taxon>
        <taxon>Desulfobacterales</taxon>
        <taxon>Desulfobacteraceae</taxon>
        <taxon>Desulfobotulus</taxon>
    </lineage>
</organism>
<dbReference type="EC" id="2.3.1.179" evidence="3 11"/>
<name>A0A562S8M2_9BACT</name>
<dbReference type="PANTHER" id="PTHR11712">
    <property type="entry name" value="POLYKETIDE SYNTHASE-RELATED"/>
    <property type="match status" value="1"/>
</dbReference>
<dbReference type="FunFam" id="3.40.47.10:FF:000018">
    <property type="entry name" value="3-oxoacyl-[acyl-carrier-protein] synthase 2"/>
    <property type="match status" value="1"/>
</dbReference>
<evidence type="ECO:0000256" key="10">
    <source>
        <dbReference type="ARBA" id="ARBA00023315"/>
    </source>
</evidence>
<keyword evidence="7" id="KW-0276">Fatty acid metabolism</keyword>
<accession>A0A562S8M2</accession>
<evidence type="ECO:0000256" key="9">
    <source>
        <dbReference type="ARBA" id="ARBA00023160"/>
    </source>
</evidence>
<comment type="similarity">
    <text evidence="2 11 13">Belongs to the thiolase-like superfamily. Beta-ketoacyl-ACP synthases family.</text>
</comment>